<proteinExistence type="predicted"/>
<dbReference type="AlphaFoldDB" id="A0A0A8Y6A8"/>
<accession>A0A0A8Y6A8</accession>
<reference evidence="1" key="2">
    <citation type="journal article" date="2015" name="Data Brief">
        <title>Shoot transcriptome of the giant reed, Arundo donax.</title>
        <authorList>
            <person name="Barrero R.A."/>
            <person name="Guerrero F.D."/>
            <person name="Moolhuijzen P."/>
            <person name="Goolsby J.A."/>
            <person name="Tidwell J."/>
            <person name="Bellgard S.E."/>
            <person name="Bellgard M.I."/>
        </authorList>
    </citation>
    <scope>NUCLEOTIDE SEQUENCE</scope>
    <source>
        <tissue evidence="1">Shoot tissue taken approximately 20 cm above the soil surface</tissue>
    </source>
</reference>
<reference evidence="1" key="1">
    <citation type="submission" date="2014-09" db="EMBL/GenBank/DDBJ databases">
        <authorList>
            <person name="Magalhaes I.L.F."/>
            <person name="Oliveira U."/>
            <person name="Santos F.R."/>
            <person name="Vidigal T.H.D.A."/>
            <person name="Brescovit A.D."/>
            <person name="Santos A.J."/>
        </authorList>
    </citation>
    <scope>NUCLEOTIDE SEQUENCE</scope>
    <source>
        <tissue evidence="1">Shoot tissue taken approximately 20 cm above the soil surface</tissue>
    </source>
</reference>
<protein>
    <submittedName>
        <fullName evidence="1">Uncharacterized protein</fullName>
    </submittedName>
</protein>
<dbReference type="EMBL" id="GBRH01277347">
    <property type="protein sequence ID" value="JAD20548.1"/>
    <property type="molecule type" value="Transcribed_RNA"/>
</dbReference>
<organism evidence="1">
    <name type="scientific">Arundo donax</name>
    <name type="common">Giant reed</name>
    <name type="synonym">Donax arundinaceus</name>
    <dbReference type="NCBI Taxonomy" id="35708"/>
    <lineage>
        <taxon>Eukaryota</taxon>
        <taxon>Viridiplantae</taxon>
        <taxon>Streptophyta</taxon>
        <taxon>Embryophyta</taxon>
        <taxon>Tracheophyta</taxon>
        <taxon>Spermatophyta</taxon>
        <taxon>Magnoliopsida</taxon>
        <taxon>Liliopsida</taxon>
        <taxon>Poales</taxon>
        <taxon>Poaceae</taxon>
        <taxon>PACMAD clade</taxon>
        <taxon>Arundinoideae</taxon>
        <taxon>Arundineae</taxon>
        <taxon>Arundo</taxon>
    </lineage>
</organism>
<evidence type="ECO:0000313" key="1">
    <source>
        <dbReference type="EMBL" id="JAD20548.1"/>
    </source>
</evidence>
<name>A0A0A8Y6A8_ARUDO</name>
<sequence length="32" mass="3494">MRGSSSHQLQACYVQDQGPASLAMIQRMALSQ</sequence>